<feature type="transmembrane region" description="Helical" evidence="1">
    <location>
        <begin position="39"/>
        <end position="58"/>
    </location>
</feature>
<dbReference type="InterPro" id="IPR011852">
    <property type="entry name" value="TRAP_TAXI"/>
</dbReference>
<accession>A0A7Y9QXR0</accession>
<dbReference type="PANTHER" id="PTHR42941">
    <property type="entry name" value="SLL1037 PROTEIN"/>
    <property type="match status" value="1"/>
</dbReference>
<dbReference type="RefSeq" id="WP_179633435.1">
    <property type="nucleotide sequence ID" value="NZ_JACCFH010000001.1"/>
</dbReference>
<comment type="caution">
    <text evidence="2">The sequence shown here is derived from an EMBL/GenBank/DDBJ whole genome shotgun (WGS) entry which is preliminary data.</text>
</comment>
<dbReference type="Proteomes" id="UP000518288">
    <property type="component" value="Unassembled WGS sequence"/>
</dbReference>
<sequence length="404" mass="42528">MGWAGINGPVLIVGLGVLLIGLLLPWLTAGLNTDRGLRGTMVLVGALACAYALLPMFGANRVSDPSIDPPPPPPVLTAAACIDTLSTRMGALTAASRLASHAKAASAPAPADPIGLVSGSGTGTYHAVADDLVATARQQGVPLFNRETLGSLDNLHLLANPKENAALGFAQSDILAWLARSDDPANRQTATLLRLVLPLYAEEVHVLARTGVHTLADLAGRRVLTASSSQGSLHTAETLLRAAGVVPASLDSQQTAAAALCSVLTGRADAMVIVAGKPTPHLVSLDALRDHPARPLDGVHLLPLDLPLDNTGYEVARIDRGDYPWVAQPVSTLAVRALLMAFDFSPQRTAYQQRRCQQLQRLGRLIEQELPALAKPPHHVKWGEVNPKRTVSGWRLDACSRVGA</sequence>
<evidence type="ECO:0000313" key="2">
    <source>
        <dbReference type="EMBL" id="NYG32554.1"/>
    </source>
</evidence>
<reference evidence="2 3" key="1">
    <citation type="submission" date="2020-07" db="EMBL/GenBank/DDBJ databases">
        <title>Genomic Encyclopedia of Archaeal and Bacterial Type Strains, Phase II (KMG-II): from individual species to whole genera.</title>
        <authorList>
            <person name="Goeker M."/>
        </authorList>
    </citation>
    <scope>NUCLEOTIDE SEQUENCE [LARGE SCALE GENOMIC DNA]</scope>
    <source>
        <strain evidence="2 3">DSM 21226</strain>
    </source>
</reference>
<dbReference type="SUPFAM" id="SSF53850">
    <property type="entry name" value="Periplasmic binding protein-like II"/>
    <property type="match status" value="1"/>
</dbReference>
<feature type="transmembrane region" description="Helical" evidence="1">
    <location>
        <begin position="6"/>
        <end position="27"/>
    </location>
</feature>
<proteinExistence type="predicted"/>
<gene>
    <name evidence="2" type="ORF">BDD16_001540</name>
</gene>
<dbReference type="PANTHER" id="PTHR42941:SF1">
    <property type="entry name" value="SLL1037 PROTEIN"/>
    <property type="match status" value="1"/>
</dbReference>
<keyword evidence="1" id="KW-1133">Transmembrane helix</keyword>
<keyword evidence="1" id="KW-0472">Membrane</keyword>
<dbReference type="EMBL" id="JACCFH010000001">
    <property type="protein sequence ID" value="NYG32554.1"/>
    <property type="molecule type" value="Genomic_DNA"/>
</dbReference>
<evidence type="ECO:0000313" key="3">
    <source>
        <dbReference type="Proteomes" id="UP000518288"/>
    </source>
</evidence>
<evidence type="ECO:0008006" key="4">
    <source>
        <dbReference type="Google" id="ProtNLM"/>
    </source>
</evidence>
<dbReference type="Gene3D" id="3.40.190.10">
    <property type="entry name" value="Periplasmic binding protein-like II"/>
    <property type="match status" value="2"/>
</dbReference>
<dbReference type="AlphaFoldDB" id="A0A7Y9QXR0"/>
<dbReference type="Pfam" id="PF16868">
    <property type="entry name" value="NMT1_3"/>
    <property type="match status" value="1"/>
</dbReference>
<evidence type="ECO:0000256" key="1">
    <source>
        <dbReference type="SAM" id="Phobius"/>
    </source>
</evidence>
<organism evidence="2 3">
    <name type="scientific">Sphaerotilus montanus</name>
    <dbReference type="NCBI Taxonomy" id="522889"/>
    <lineage>
        <taxon>Bacteria</taxon>
        <taxon>Pseudomonadati</taxon>
        <taxon>Pseudomonadota</taxon>
        <taxon>Betaproteobacteria</taxon>
        <taxon>Burkholderiales</taxon>
        <taxon>Sphaerotilaceae</taxon>
        <taxon>Sphaerotilus</taxon>
    </lineage>
</organism>
<keyword evidence="1" id="KW-0812">Transmembrane</keyword>
<keyword evidence="3" id="KW-1185">Reference proteome</keyword>
<name>A0A7Y9QXR0_9BURK</name>
<protein>
    <recommendedName>
        <fullName evidence="4">C4-dicarboxylate ABC transporter substrate-binding protein</fullName>
    </recommendedName>
</protein>